<comment type="caution">
    <text evidence="1">The sequence shown here is derived from an EMBL/GenBank/DDBJ whole genome shotgun (WGS) entry which is preliminary data.</text>
</comment>
<feature type="non-terminal residue" evidence="1">
    <location>
        <position position="78"/>
    </location>
</feature>
<organism evidence="1">
    <name type="scientific">human gut metagenome</name>
    <dbReference type="NCBI Taxonomy" id="408170"/>
    <lineage>
        <taxon>unclassified sequences</taxon>
        <taxon>metagenomes</taxon>
        <taxon>organismal metagenomes</taxon>
    </lineage>
</organism>
<dbReference type="AlphaFoldDB" id="K1U577"/>
<name>K1U577_9ZZZZ</name>
<proteinExistence type="predicted"/>
<sequence>MLFSGTEECALCPEAMSSRDRRLIAEDIADLVDSTYGLDPAPLRRIVERQRLDVFLLRRIRRNGGYRRAYYLHLLSRM</sequence>
<accession>K1U577</accession>
<reference evidence="1" key="1">
    <citation type="journal article" date="2013" name="Environ. Microbiol.">
        <title>Microbiota from the distal guts of lean and obese adolescents exhibit partial functional redundancy besides clear differences in community structure.</title>
        <authorList>
            <person name="Ferrer M."/>
            <person name="Ruiz A."/>
            <person name="Lanza F."/>
            <person name="Haange S.B."/>
            <person name="Oberbach A."/>
            <person name="Till H."/>
            <person name="Bargiela R."/>
            <person name="Campoy C."/>
            <person name="Segura M.T."/>
            <person name="Richter M."/>
            <person name="von Bergen M."/>
            <person name="Seifert J."/>
            <person name="Suarez A."/>
        </authorList>
    </citation>
    <scope>NUCLEOTIDE SEQUENCE</scope>
</reference>
<gene>
    <name evidence="1" type="ORF">LEA_05372</name>
</gene>
<evidence type="ECO:0000313" key="1">
    <source>
        <dbReference type="EMBL" id="EKC75139.1"/>
    </source>
</evidence>
<protein>
    <submittedName>
        <fullName evidence="1">Uncharacterized protein</fullName>
    </submittedName>
</protein>
<dbReference type="EMBL" id="AJWY01003510">
    <property type="protein sequence ID" value="EKC75139.1"/>
    <property type="molecule type" value="Genomic_DNA"/>
</dbReference>